<dbReference type="AlphaFoldDB" id="X0UL70"/>
<dbReference type="InterPro" id="IPR003010">
    <property type="entry name" value="C-N_Hydrolase"/>
</dbReference>
<organism evidence="3">
    <name type="scientific">marine sediment metagenome</name>
    <dbReference type="NCBI Taxonomy" id="412755"/>
    <lineage>
        <taxon>unclassified sequences</taxon>
        <taxon>metagenomes</taxon>
        <taxon>ecological metagenomes</taxon>
    </lineage>
</organism>
<protein>
    <recommendedName>
        <fullName evidence="2">CN hydrolase domain-containing protein</fullName>
    </recommendedName>
</protein>
<gene>
    <name evidence="3" type="ORF">S01H1_42408</name>
</gene>
<keyword evidence="1" id="KW-0378">Hydrolase</keyword>
<dbReference type="InterPro" id="IPR036526">
    <property type="entry name" value="C-N_Hydrolase_sf"/>
</dbReference>
<dbReference type="GO" id="GO:0050126">
    <property type="term" value="F:N-carbamoylputrescine amidase activity"/>
    <property type="evidence" value="ECO:0007669"/>
    <property type="project" value="TreeGrafter"/>
</dbReference>
<evidence type="ECO:0000313" key="3">
    <source>
        <dbReference type="EMBL" id="GAG06544.1"/>
    </source>
</evidence>
<reference evidence="3" key="1">
    <citation type="journal article" date="2014" name="Front. Microbiol.">
        <title>High frequency of phylogenetically diverse reductive dehalogenase-homologous genes in deep subseafloor sedimentary metagenomes.</title>
        <authorList>
            <person name="Kawai M."/>
            <person name="Futagami T."/>
            <person name="Toyoda A."/>
            <person name="Takaki Y."/>
            <person name="Nishi S."/>
            <person name="Hori S."/>
            <person name="Arai W."/>
            <person name="Tsubouchi T."/>
            <person name="Morono Y."/>
            <person name="Uchiyama I."/>
            <person name="Ito T."/>
            <person name="Fujiyama A."/>
            <person name="Inagaki F."/>
            <person name="Takami H."/>
        </authorList>
    </citation>
    <scope>NUCLEOTIDE SEQUENCE</scope>
    <source>
        <strain evidence="3">Expedition CK06-06</strain>
    </source>
</reference>
<evidence type="ECO:0000259" key="2">
    <source>
        <dbReference type="PROSITE" id="PS50263"/>
    </source>
</evidence>
<feature type="domain" description="CN hydrolase" evidence="2">
    <location>
        <begin position="4"/>
        <end position="241"/>
    </location>
</feature>
<dbReference type="GO" id="GO:0033388">
    <property type="term" value="P:putrescine biosynthetic process from arginine"/>
    <property type="evidence" value="ECO:0007669"/>
    <property type="project" value="TreeGrafter"/>
</dbReference>
<dbReference type="EMBL" id="BARS01026972">
    <property type="protein sequence ID" value="GAG06544.1"/>
    <property type="molecule type" value="Genomic_DNA"/>
</dbReference>
<sequence length="241" mass="27266">MESTQISLIQMDIKFGEKQENLKKAELLIKKAFSQAIPKIHQIICLPELFSTGYDLDNVQKHAEHVPGGETTTFLQQMAKFFSTVVVASFIETEGENYYNTAVVIDENGVFLGKYRKIHLFPPMNEPEVFSIGGFLNDNLSFRTKSGNLGLLICYDLRFPELSRRITLGGSPDVLLYLAEFPHPKYEVWTRLLQARAIENQLFVCGVNRVGSDPHFQYFGHSVIYDPGGNILVEGADREEV</sequence>
<feature type="non-terminal residue" evidence="3">
    <location>
        <position position="241"/>
    </location>
</feature>
<dbReference type="Gene3D" id="3.60.110.10">
    <property type="entry name" value="Carbon-nitrogen hydrolase"/>
    <property type="match status" value="1"/>
</dbReference>
<dbReference type="PROSITE" id="PS50263">
    <property type="entry name" value="CN_HYDROLASE"/>
    <property type="match status" value="1"/>
</dbReference>
<dbReference type="InterPro" id="IPR050345">
    <property type="entry name" value="Aliph_Amidase/BUP"/>
</dbReference>
<proteinExistence type="predicted"/>
<dbReference type="Pfam" id="PF00795">
    <property type="entry name" value="CN_hydrolase"/>
    <property type="match status" value="1"/>
</dbReference>
<dbReference type="PROSITE" id="PS01227">
    <property type="entry name" value="UPF0012"/>
    <property type="match status" value="1"/>
</dbReference>
<comment type="caution">
    <text evidence="3">The sequence shown here is derived from an EMBL/GenBank/DDBJ whole genome shotgun (WGS) entry which is preliminary data.</text>
</comment>
<accession>X0UL70</accession>
<dbReference type="PANTHER" id="PTHR43674:SF2">
    <property type="entry name" value="BETA-UREIDOPROPIONASE"/>
    <property type="match status" value="1"/>
</dbReference>
<dbReference type="SUPFAM" id="SSF56317">
    <property type="entry name" value="Carbon-nitrogen hydrolase"/>
    <property type="match status" value="1"/>
</dbReference>
<dbReference type="InterPro" id="IPR001110">
    <property type="entry name" value="UPF0012_CS"/>
</dbReference>
<dbReference type="PANTHER" id="PTHR43674">
    <property type="entry name" value="NITRILASE C965.09-RELATED"/>
    <property type="match status" value="1"/>
</dbReference>
<name>X0UL70_9ZZZZ</name>
<evidence type="ECO:0000256" key="1">
    <source>
        <dbReference type="ARBA" id="ARBA00022801"/>
    </source>
</evidence>